<feature type="transmembrane region" description="Helical" evidence="1">
    <location>
        <begin position="89"/>
        <end position="107"/>
    </location>
</feature>
<feature type="transmembrane region" description="Helical" evidence="1">
    <location>
        <begin position="28"/>
        <end position="47"/>
    </location>
</feature>
<protein>
    <submittedName>
        <fullName evidence="3">Transmembrane protein</fullName>
    </submittedName>
</protein>
<keyword evidence="2" id="KW-1185">Reference proteome</keyword>
<evidence type="ECO:0000313" key="2">
    <source>
        <dbReference type="Proteomes" id="UP000492821"/>
    </source>
</evidence>
<sequence>MSENAKIEATEPEILSPFEIGARKVAETIYRIVFATLVSSLLFYFLYNPGWLHGYFWYMNQPVDVDFQLKRGSVFQDRQYAACVDNERFVHAFVKVLCVWATLWLTGFDKAATSNSIKLFKLAVFAGCASGAGTSLVLKTRLLSVLHDGFFCYLNFFITGLVLMLQFEFDENSNADFGTTDSKNHHKKDD</sequence>
<dbReference type="AlphaFoldDB" id="A0A7E4ZYS9"/>
<dbReference type="Proteomes" id="UP000492821">
    <property type="component" value="Unassembled WGS sequence"/>
</dbReference>
<feature type="transmembrane region" description="Helical" evidence="1">
    <location>
        <begin position="144"/>
        <end position="165"/>
    </location>
</feature>
<keyword evidence="1" id="KW-1133">Transmembrane helix</keyword>
<reference evidence="2" key="1">
    <citation type="journal article" date="2013" name="Genetics">
        <title>The draft genome and transcriptome of Panagrellus redivivus are shaped by the harsh demands of a free-living lifestyle.</title>
        <authorList>
            <person name="Srinivasan J."/>
            <person name="Dillman A.R."/>
            <person name="Macchietto M.G."/>
            <person name="Heikkinen L."/>
            <person name="Lakso M."/>
            <person name="Fracchia K.M."/>
            <person name="Antoshechkin I."/>
            <person name="Mortazavi A."/>
            <person name="Wong G."/>
            <person name="Sternberg P.W."/>
        </authorList>
    </citation>
    <scope>NUCLEOTIDE SEQUENCE [LARGE SCALE GENOMIC DNA]</scope>
    <source>
        <strain evidence="2">MT8872</strain>
    </source>
</reference>
<reference evidence="3" key="2">
    <citation type="submission" date="2020-10" db="UniProtKB">
        <authorList>
            <consortium name="WormBaseParasite"/>
        </authorList>
    </citation>
    <scope>IDENTIFICATION</scope>
</reference>
<accession>A0A7E4ZYS9</accession>
<dbReference type="WBParaSite" id="Pan_g3579.t1">
    <property type="protein sequence ID" value="Pan_g3579.t1"/>
    <property type="gene ID" value="Pan_g3579"/>
</dbReference>
<name>A0A7E4ZYS9_PANRE</name>
<organism evidence="2 3">
    <name type="scientific">Panagrellus redivivus</name>
    <name type="common">Microworm</name>
    <dbReference type="NCBI Taxonomy" id="6233"/>
    <lineage>
        <taxon>Eukaryota</taxon>
        <taxon>Metazoa</taxon>
        <taxon>Ecdysozoa</taxon>
        <taxon>Nematoda</taxon>
        <taxon>Chromadorea</taxon>
        <taxon>Rhabditida</taxon>
        <taxon>Tylenchina</taxon>
        <taxon>Panagrolaimomorpha</taxon>
        <taxon>Panagrolaimoidea</taxon>
        <taxon>Panagrolaimidae</taxon>
        <taxon>Panagrellus</taxon>
    </lineage>
</organism>
<evidence type="ECO:0000313" key="3">
    <source>
        <dbReference type="WBParaSite" id="Pan_g3579.t1"/>
    </source>
</evidence>
<keyword evidence="1" id="KW-0812">Transmembrane</keyword>
<evidence type="ECO:0000256" key="1">
    <source>
        <dbReference type="SAM" id="Phobius"/>
    </source>
</evidence>
<keyword evidence="1" id="KW-0472">Membrane</keyword>
<proteinExistence type="predicted"/>